<keyword evidence="1" id="KW-0145">Chemotaxis</keyword>
<proteinExistence type="inferred from homology"/>
<dbReference type="EMBL" id="BSEC01000001">
    <property type="protein sequence ID" value="GLI92482.1"/>
    <property type="molecule type" value="Genomic_DNA"/>
</dbReference>
<dbReference type="PRINTS" id="PR00260">
    <property type="entry name" value="CHEMTRNSDUCR"/>
</dbReference>
<reference evidence="9" key="1">
    <citation type="journal article" date="2023" name="Int. J. Syst. Evol. Microbiol.">
        <title>Methylocystis iwaonis sp. nov., a type II methane-oxidizing bacterium from surface soil of a rice paddy field in Japan, and emended description of the genus Methylocystis (ex Whittenbury et al. 1970) Bowman et al. 1993.</title>
        <authorList>
            <person name="Kaise H."/>
            <person name="Sawadogo J.B."/>
            <person name="Alam M.S."/>
            <person name="Ueno C."/>
            <person name="Dianou D."/>
            <person name="Shinjo R."/>
            <person name="Asakawa S."/>
        </authorList>
    </citation>
    <scope>NUCLEOTIDE SEQUENCE</scope>
    <source>
        <strain evidence="9">LMG27198</strain>
    </source>
</reference>
<feature type="domain" description="Methyl-accepting transducer" evidence="7">
    <location>
        <begin position="346"/>
        <end position="575"/>
    </location>
</feature>
<evidence type="ECO:0000256" key="6">
    <source>
        <dbReference type="SAM" id="Phobius"/>
    </source>
</evidence>
<protein>
    <submittedName>
        <fullName evidence="9">Methyl-accepting chemotaxis protein</fullName>
    </submittedName>
</protein>
<feature type="transmembrane region" description="Helical" evidence="6">
    <location>
        <begin position="184"/>
        <end position="205"/>
    </location>
</feature>
<dbReference type="GO" id="GO:0006935">
    <property type="term" value="P:chemotaxis"/>
    <property type="evidence" value="ECO:0007669"/>
    <property type="project" value="UniProtKB-KW"/>
</dbReference>
<keyword evidence="6" id="KW-0812">Transmembrane</keyword>
<dbReference type="InterPro" id="IPR004090">
    <property type="entry name" value="Chemotax_Me-accpt_rcpt"/>
</dbReference>
<dbReference type="GO" id="GO:0007165">
    <property type="term" value="P:signal transduction"/>
    <property type="evidence" value="ECO:0007669"/>
    <property type="project" value="UniProtKB-KW"/>
</dbReference>
<comment type="similarity">
    <text evidence="2">Belongs to the methyl-accepting chemotaxis (MCP) protein family.</text>
</comment>
<gene>
    <name evidence="9" type="ORF">LMG27198_14740</name>
</gene>
<keyword evidence="6" id="KW-0472">Membrane</keyword>
<keyword evidence="10" id="KW-1185">Reference proteome</keyword>
<dbReference type="SUPFAM" id="SSF58104">
    <property type="entry name" value="Methyl-accepting chemotaxis protein (MCP) signaling domain"/>
    <property type="match status" value="1"/>
</dbReference>
<dbReference type="PROSITE" id="PS50885">
    <property type="entry name" value="HAMP"/>
    <property type="match status" value="1"/>
</dbReference>
<feature type="compositionally biased region" description="Low complexity" evidence="5">
    <location>
        <begin position="595"/>
        <end position="610"/>
    </location>
</feature>
<evidence type="ECO:0000256" key="3">
    <source>
        <dbReference type="PROSITE-ProRule" id="PRU00284"/>
    </source>
</evidence>
<dbReference type="PANTHER" id="PTHR43531:SF11">
    <property type="entry name" value="METHYL-ACCEPTING CHEMOTAXIS PROTEIN 3"/>
    <property type="match status" value="1"/>
</dbReference>
<feature type="coiled-coil region" evidence="4">
    <location>
        <begin position="260"/>
        <end position="293"/>
    </location>
</feature>
<keyword evidence="6" id="KW-1133">Transmembrane helix</keyword>
<evidence type="ECO:0000259" key="8">
    <source>
        <dbReference type="PROSITE" id="PS50885"/>
    </source>
</evidence>
<name>A0A9W6LRH9_9HYPH</name>
<dbReference type="Pfam" id="PF00015">
    <property type="entry name" value="MCPsignal"/>
    <property type="match status" value="1"/>
</dbReference>
<evidence type="ECO:0000313" key="9">
    <source>
        <dbReference type="EMBL" id="GLI92482.1"/>
    </source>
</evidence>
<feature type="domain" description="HAMP" evidence="8">
    <location>
        <begin position="210"/>
        <end position="263"/>
    </location>
</feature>
<dbReference type="AlphaFoldDB" id="A0A9W6LRH9"/>
<dbReference type="GO" id="GO:0016020">
    <property type="term" value="C:membrane"/>
    <property type="evidence" value="ECO:0007669"/>
    <property type="project" value="InterPro"/>
</dbReference>
<dbReference type="Gene3D" id="1.10.287.950">
    <property type="entry name" value="Methyl-accepting chemotaxis protein"/>
    <property type="match status" value="1"/>
</dbReference>
<dbReference type="SMART" id="SM00304">
    <property type="entry name" value="HAMP"/>
    <property type="match status" value="1"/>
</dbReference>
<feature type="transmembrane region" description="Helical" evidence="6">
    <location>
        <begin position="12"/>
        <end position="31"/>
    </location>
</feature>
<dbReference type="RefSeq" id="WP_281801724.1">
    <property type="nucleotide sequence ID" value="NZ_BSEC01000001.1"/>
</dbReference>
<dbReference type="Proteomes" id="UP001144323">
    <property type="component" value="Unassembled WGS sequence"/>
</dbReference>
<evidence type="ECO:0000256" key="2">
    <source>
        <dbReference type="ARBA" id="ARBA00029447"/>
    </source>
</evidence>
<dbReference type="CDD" id="cd11386">
    <property type="entry name" value="MCP_signal"/>
    <property type="match status" value="1"/>
</dbReference>
<dbReference type="CDD" id="cd06225">
    <property type="entry name" value="HAMP"/>
    <property type="match status" value="1"/>
</dbReference>
<dbReference type="GO" id="GO:0004888">
    <property type="term" value="F:transmembrane signaling receptor activity"/>
    <property type="evidence" value="ECO:0007669"/>
    <property type="project" value="InterPro"/>
</dbReference>
<dbReference type="InterPro" id="IPR003660">
    <property type="entry name" value="HAMP_dom"/>
</dbReference>
<feature type="region of interest" description="Disordered" evidence="5">
    <location>
        <begin position="595"/>
        <end position="634"/>
    </location>
</feature>
<sequence length="634" mass="67679">MRLSISKAFAYGGYIILAGMLVSLLASTVALERLKIGGAAYDRIITGKDLVADILPPPAYVIESFLESHVIARDPAAAAGHLERLRQLRSEYQTRREFWAKSDILPEDLKEVVTRSDLEVQRFWSAIDGRLAPAAHAADPAAISSAMTELSGAYQAHRAIIDELVAKANAYSATSEASASREALIFRVLMFGSSALVFALVWGAIRYLRSRSSDRLGVLSKYLEKLGAGNFSDAVPYRNDEDEIGVLARAVNMFRSNLGEQEAERTRREDEERRQMEERLQSEARAIESERQLVSASIGAGLAELSSRNLTYRLTQTLPEGYRKLQADFNSSIGTFENALGAVKIGVENISPGAAHIAASAGDLARQAEQQAAGVDRASGALKEITNSAQKIAAGAGEAKTIVCTTRTEAEESGQVVREAVDAITRIEKSSQSIGQIIGVVDEIAFQTNLLALNAGVEAARAGEAGRGFAVVASEVRALAQRSAEAAKEIKSLISTSSAEVDQGVELVGRTGHALEKIVAQVVELEAAVSNITARALEQATSLEDIQSVVHQIDRNTQTNAAMAEETMRASNALQQEAKDLASMVAGFRVGRSQPPTAAAAAPASKSPATVVSLRSPSRGGGAVAQKTDDWEEF</sequence>
<dbReference type="PANTHER" id="PTHR43531">
    <property type="entry name" value="PROTEIN ICFG"/>
    <property type="match status" value="1"/>
</dbReference>
<dbReference type="PROSITE" id="PS50111">
    <property type="entry name" value="CHEMOTAXIS_TRANSDUC_2"/>
    <property type="match status" value="1"/>
</dbReference>
<evidence type="ECO:0000259" key="7">
    <source>
        <dbReference type="PROSITE" id="PS50111"/>
    </source>
</evidence>
<organism evidence="9 10">
    <name type="scientific">Methylocystis echinoides</name>
    <dbReference type="NCBI Taxonomy" id="29468"/>
    <lineage>
        <taxon>Bacteria</taxon>
        <taxon>Pseudomonadati</taxon>
        <taxon>Pseudomonadota</taxon>
        <taxon>Alphaproteobacteria</taxon>
        <taxon>Hyphomicrobiales</taxon>
        <taxon>Methylocystaceae</taxon>
        <taxon>Methylocystis</taxon>
    </lineage>
</organism>
<evidence type="ECO:0000256" key="5">
    <source>
        <dbReference type="SAM" id="MobiDB-lite"/>
    </source>
</evidence>
<evidence type="ECO:0000313" key="10">
    <source>
        <dbReference type="Proteomes" id="UP001144323"/>
    </source>
</evidence>
<keyword evidence="4" id="KW-0175">Coiled coil</keyword>
<accession>A0A9W6LRH9</accession>
<dbReference type="Pfam" id="PF00672">
    <property type="entry name" value="HAMP"/>
    <property type="match status" value="1"/>
</dbReference>
<keyword evidence="3" id="KW-0807">Transducer</keyword>
<comment type="caution">
    <text evidence="9">The sequence shown here is derived from an EMBL/GenBank/DDBJ whole genome shotgun (WGS) entry which is preliminary data.</text>
</comment>
<evidence type="ECO:0000256" key="1">
    <source>
        <dbReference type="ARBA" id="ARBA00022500"/>
    </source>
</evidence>
<dbReference type="InterPro" id="IPR051310">
    <property type="entry name" value="MCP_chemotaxis"/>
</dbReference>
<dbReference type="SMART" id="SM00283">
    <property type="entry name" value="MA"/>
    <property type="match status" value="1"/>
</dbReference>
<dbReference type="Gene3D" id="6.10.340.10">
    <property type="match status" value="1"/>
</dbReference>
<dbReference type="InterPro" id="IPR004089">
    <property type="entry name" value="MCPsignal_dom"/>
</dbReference>
<evidence type="ECO:0000256" key="4">
    <source>
        <dbReference type="SAM" id="Coils"/>
    </source>
</evidence>